<dbReference type="EMBL" id="JBHUMJ010000003">
    <property type="protein sequence ID" value="MFD2701822.1"/>
    <property type="molecule type" value="Genomic_DNA"/>
</dbReference>
<protein>
    <submittedName>
        <fullName evidence="2">Uncharacterized protein</fullName>
    </submittedName>
</protein>
<dbReference type="Proteomes" id="UP001597540">
    <property type="component" value="Unassembled WGS sequence"/>
</dbReference>
<accession>A0ABW5SRZ0</accession>
<proteinExistence type="predicted"/>
<dbReference type="RefSeq" id="WP_379263178.1">
    <property type="nucleotide sequence ID" value="NZ_JBHUMJ010000003.1"/>
</dbReference>
<feature type="region of interest" description="Disordered" evidence="1">
    <location>
        <begin position="110"/>
        <end position="133"/>
    </location>
</feature>
<keyword evidence="3" id="KW-1185">Reference proteome</keyword>
<evidence type="ECO:0000256" key="1">
    <source>
        <dbReference type="SAM" id="MobiDB-lite"/>
    </source>
</evidence>
<evidence type="ECO:0000313" key="3">
    <source>
        <dbReference type="Proteomes" id="UP001597540"/>
    </source>
</evidence>
<feature type="region of interest" description="Disordered" evidence="1">
    <location>
        <begin position="1"/>
        <end position="24"/>
    </location>
</feature>
<organism evidence="2 3">
    <name type="scientific">Paenibacillus shunpengii</name>
    <dbReference type="NCBI Taxonomy" id="2054424"/>
    <lineage>
        <taxon>Bacteria</taxon>
        <taxon>Bacillati</taxon>
        <taxon>Bacillota</taxon>
        <taxon>Bacilli</taxon>
        <taxon>Bacillales</taxon>
        <taxon>Paenibacillaceae</taxon>
        <taxon>Paenibacillus</taxon>
    </lineage>
</organism>
<sequence>MNQNAMVNGDQDGDDQGGISGEMKLAGVVHGDGTDDVDGEGLLGDVVHWDDAEAVVVEVFPEDEGYSDLADGAGIDVVPAEPAACSVIPAMIPEDSVRLAQFDSLPLGPFDPDSSASISAQAHPMQPYISSAD</sequence>
<name>A0ABW5SRZ0_9BACL</name>
<evidence type="ECO:0000313" key="2">
    <source>
        <dbReference type="EMBL" id="MFD2701822.1"/>
    </source>
</evidence>
<comment type="caution">
    <text evidence="2">The sequence shown here is derived from an EMBL/GenBank/DDBJ whole genome shotgun (WGS) entry which is preliminary data.</text>
</comment>
<reference evidence="3" key="1">
    <citation type="journal article" date="2019" name="Int. J. Syst. Evol. Microbiol.">
        <title>The Global Catalogue of Microorganisms (GCM) 10K type strain sequencing project: providing services to taxonomists for standard genome sequencing and annotation.</title>
        <authorList>
            <consortium name="The Broad Institute Genomics Platform"/>
            <consortium name="The Broad Institute Genome Sequencing Center for Infectious Disease"/>
            <person name="Wu L."/>
            <person name="Ma J."/>
        </authorList>
    </citation>
    <scope>NUCLEOTIDE SEQUENCE [LARGE SCALE GENOMIC DNA]</scope>
    <source>
        <strain evidence="3">KCTC 33849</strain>
    </source>
</reference>
<gene>
    <name evidence="2" type="ORF">ACFSVM_15270</name>
</gene>